<evidence type="ECO:0000313" key="7">
    <source>
        <dbReference type="EMBL" id="GAA5169399.1"/>
    </source>
</evidence>
<evidence type="ECO:0000256" key="2">
    <source>
        <dbReference type="ARBA" id="ARBA00022475"/>
    </source>
</evidence>
<reference evidence="8" key="1">
    <citation type="journal article" date="2019" name="Int. J. Syst. Evol. Microbiol.">
        <title>The Global Catalogue of Microorganisms (GCM) 10K type strain sequencing project: providing services to taxonomists for standard genome sequencing and annotation.</title>
        <authorList>
            <consortium name="The Broad Institute Genomics Platform"/>
            <consortium name="The Broad Institute Genome Sequencing Center for Infectious Disease"/>
            <person name="Wu L."/>
            <person name="Ma J."/>
        </authorList>
    </citation>
    <scope>NUCLEOTIDE SEQUENCE [LARGE SCALE GENOMIC DNA]</scope>
    <source>
        <strain evidence="8">JCM 18472</strain>
    </source>
</reference>
<keyword evidence="3" id="KW-0328">Glycosyltransferase</keyword>
<keyword evidence="5" id="KW-0472">Membrane</keyword>
<comment type="subcellular location">
    <subcellularLocation>
        <location evidence="1">Cell membrane</location>
    </subcellularLocation>
</comment>
<gene>
    <name evidence="7" type="ORF">GCM10023342_01300</name>
</gene>
<dbReference type="Proteomes" id="UP001500074">
    <property type="component" value="Unassembled WGS sequence"/>
</dbReference>
<dbReference type="PANTHER" id="PTHR43646">
    <property type="entry name" value="GLYCOSYLTRANSFERASE"/>
    <property type="match status" value="1"/>
</dbReference>
<dbReference type="Pfam" id="PF00535">
    <property type="entry name" value="Glycos_transf_2"/>
    <property type="match status" value="1"/>
</dbReference>
<dbReference type="Gene3D" id="3.90.550.10">
    <property type="entry name" value="Spore Coat Polysaccharide Biosynthesis Protein SpsA, Chain A"/>
    <property type="match status" value="1"/>
</dbReference>
<dbReference type="EMBL" id="BAABKI010000002">
    <property type="protein sequence ID" value="GAA5169399.1"/>
    <property type="molecule type" value="Genomic_DNA"/>
</dbReference>
<keyword evidence="8" id="KW-1185">Reference proteome</keyword>
<name>A0ABP9QY70_9GAMM</name>
<keyword evidence="4" id="KW-0808">Transferase</keyword>
<dbReference type="SUPFAM" id="SSF53448">
    <property type="entry name" value="Nucleotide-diphospho-sugar transferases"/>
    <property type="match status" value="1"/>
</dbReference>
<protein>
    <submittedName>
        <fullName evidence="7">Glycosyltransferase family A protein</fullName>
    </submittedName>
</protein>
<organism evidence="7 8">
    <name type="scientific">Modicisalibacter zincidurans</name>
    <dbReference type="NCBI Taxonomy" id="1178777"/>
    <lineage>
        <taxon>Bacteria</taxon>
        <taxon>Pseudomonadati</taxon>
        <taxon>Pseudomonadota</taxon>
        <taxon>Gammaproteobacteria</taxon>
        <taxon>Oceanospirillales</taxon>
        <taxon>Halomonadaceae</taxon>
        <taxon>Modicisalibacter</taxon>
    </lineage>
</organism>
<feature type="domain" description="Glycosyltransferase 2-like" evidence="6">
    <location>
        <begin position="4"/>
        <end position="145"/>
    </location>
</feature>
<dbReference type="InterPro" id="IPR029044">
    <property type="entry name" value="Nucleotide-diphossugar_trans"/>
</dbReference>
<proteinExistence type="predicted"/>
<evidence type="ECO:0000313" key="8">
    <source>
        <dbReference type="Proteomes" id="UP001500074"/>
    </source>
</evidence>
<evidence type="ECO:0000256" key="3">
    <source>
        <dbReference type="ARBA" id="ARBA00022676"/>
    </source>
</evidence>
<accession>A0ABP9QY70</accession>
<keyword evidence="2" id="KW-1003">Cell membrane</keyword>
<evidence type="ECO:0000256" key="1">
    <source>
        <dbReference type="ARBA" id="ARBA00004236"/>
    </source>
</evidence>
<dbReference type="InterPro" id="IPR001173">
    <property type="entry name" value="Glyco_trans_2-like"/>
</dbReference>
<evidence type="ECO:0000256" key="5">
    <source>
        <dbReference type="ARBA" id="ARBA00023136"/>
    </source>
</evidence>
<comment type="caution">
    <text evidence="7">The sequence shown here is derived from an EMBL/GenBank/DDBJ whole genome shotgun (WGS) entry which is preliminary data.</text>
</comment>
<evidence type="ECO:0000256" key="4">
    <source>
        <dbReference type="ARBA" id="ARBA00022679"/>
    </source>
</evidence>
<dbReference type="RefSeq" id="WP_031383854.1">
    <property type="nucleotide sequence ID" value="NZ_BAABKI010000002.1"/>
</dbReference>
<dbReference type="PANTHER" id="PTHR43646:SF2">
    <property type="entry name" value="GLYCOSYLTRANSFERASE 2-LIKE DOMAIN-CONTAINING PROTEIN"/>
    <property type="match status" value="1"/>
</dbReference>
<sequence length="212" mass="22851">MIGVVVPAHNEEAYLEGCLEALLQAIDHPRLRGETVNVAVVLDTCHDGSAAIARRHPVTVLEVAGPNVGMARHAGAQWLLARGARWLAFTDADSRVSADWLASQCSVGSDVVCGGIRLAEWERLPVALRQNYLGYDHGEQRIYGANLGVCALAYQAVGGFKPLRCHEDVQLVRALEAGGYRVAWDRTARVTTSAREDARAPDGFGALIKALK</sequence>
<evidence type="ECO:0000259" key="6">
    <source>
        <dbReference type="Pfam" id="PF00535"/>
    </source>
</evidence>